<accession>A0A1G8DCB2</accession>
<evidence type="ECO:0000313" key="1">
    <source>
        <dbReference type="EMBL" id="SDH55378.1"/>
    </source>
</evidence>
<evidence type="ECO:0008006" key="3">
    <source>
        <dbReference type="Google" id="ProtNLM"/>
    </source>
</evidence>
<name>A0A1G8DCB2_9FLAO</name>
<proteinExistence type="predicted"/>
<gene>
    <name evidence="1" type="ORF">SAMN05421818_106111</name>
</gene>
<reference evidence="2" key="1">
    <citation type="submission" date="2016-10" db="EMBL/GenBank/DDBJ databases">
        <authorList>
            <person name="Varghese N."/>
            <person name="Submissions S."/>
        </authorList>
    </citation>
    <scope>NUCLEOTIDE SEQUENCE [LARGE SCALE GENOMIC DNA]</scope>
    <source>
        <strain evidence="2">DSM 23313</strain>
    </source>
</reference>
<dbReference type="Proteomes" id="UP000243588">
    <property type="component" value="Unassembled WGS sequence"/>
</dbReference>
<evidence type="ECO:0000313" key="2">
    <source>
        <dbReference type="Proteomes" id="UP000243588"/>
    </source>
</evidence>
<sequence>MTTEALYKAVLETTVHVASRERTLLKIGNSKEVVSFLIAYSFQVNDPIHINACLLLQEIVSADIVKILPHLPYFLEHLDKVTNESSKRLLSRISHLLVKSKKVELTDLQEKRLVDIALLWLVSNSKVATESFAMDILLLLCTKYKEEVFLASEIIEGNYSTKSVAYQNKAKKFLKHAMTLA</sequence>
<organism evidence="1 2">
    <name type="scientific">Myroides phaeus</name>
    <dbReference type="NCBI Taxonomy" id="702745"/>
    <lineage>
        <taxon>Bacteria</taxon>
        <taxon>Pseudomonadati</taxon>
        <taxon>Bacteroidota</taxon>
        <taxon>Flavobacteriia</taxon>
        <taxon>Flavobacteriales</taxon>
        <taxon>Flavobacteriaceae</taxon>
        <taxon>Myroides</taxon>
    </lineage>
</organism>
<dbReference type="AlphaFoldDB" id="A0A1G8DCB2"/>
<dbReference type="EMBL" id="FNDQ01000006">
    <property type="protein sequence ID" value="SDH55378.1"/>
    <property type="molecule type" value="Genomic_DNA"/>
</dbReference>
<keyword evidence="2" id="KW-1185">Reference proteome</keyword>
<dbReference type="STRING" id="702745.SAMN05421818_106111"/>
<protein>
    <recommendedName>
        <fullName evidence="3">Adenylosuccinate lyase</fullName>
    </recommendedName>
</protein>
<dbReference type="RefSeq" id="WP_090407077.1">
    <property type="nucleotide sequence ID" value="NZ_FNDQ01000006.1"/>
</dbReference>